<sequence>MEALALGFSLGLWAGVNPGPLTLLVIRQALIHGAGAAALASLAPLLTDSFAILLAFLVAQSLPPGLERVMEAVGGMFLIYLGYKGLRKAGDTDSRSGALRGLRDAVMVNLTNPHMYLFWFAVGVGQLKRPAPEPLWFILGFYPAIVGSKALIGLLIARYRHLPWLLPLARWSNALLIALGGYLLVVAARA</sequence>
<feature type="transmembrane region" description="Helical" evidence="6">
    <location>
        <begin position="168"/>
        <end position="188"/>
    </location>
</feature>
<evidence type="ECO:0000256" key="2">
    <source>
        <dbReference type="ARBA" id="ARBA00022475"/>
    </source>
</evidence>
<evidence type="ECO:0000256" key="3">
    <source>
        <dbReference type="ARBA" id="ARBA00022692"/>
    </source>
</evidence>
<evidence type="ECO:0000313" key="7">
    <source>
        <dbReference type="EMBL" id="RIH86132.1"/>
    </source>
</evidence>
<dbReference type="PANTHER" id="PTHR30086">
    <property type="entry name" value="ARGININE EXPORTER PROTEIN ARGO"/>
    <property type="match status" value="1"/>
</dbReference>
<proteinExistence type="predicted"/>
<keyword evidence="8" id="KW-1185">Reference proteome</keyword>
<reference evidence="7 8" key="1">
    <citation type="submission" date="2018-08" db="EMBL/GenBank/DDBJ databases">
        <title>Meiothermus roseus NBRC 110900 genome sequencing project.</title>
        <authorList>
            <person name="Da Costa M.S."/>
            <person name="Albuquerque L."/>
            <person name="Raposo P."/>
            <person name="Froufe H.J.C."/>
            <person name="Barroso C.S."/>
            <person name="Egas C."/>
        </authorList>
    </citation>
    <scope>NUCLEOTIDE SEQUENCE [LARGE SCALE GENOMIC DNA]</scope>
    <source>
        <strain evidence="7 8">NBRC 110900</strain>
    </source>
</reference>
<organism evidence="7 8">
    <name type="scientific">Calidithermus roseus</name>
    <dbReference type="NCBI Taxonomy" id="1644118"/>
    <lineage>
        <taxon>Bacteria</taxon>
        <taxon>Thermotogati</taxon>
        <taxon>Deinococcota</taxon>
        <taxon>Deinococci</taxon>
        <taxon>Thermales</taxon>
        <taxon>Thermaceae</taxon>
        <taxon>Calidithermus</taxon>
    </lineage>
</organism>
<dbReference type="AlphaFoldDB" id="A0A399EU47"/>
<dbReference type="OrthoDB" id="14103at2"/>
<evidence type="ECO:0000313" key="8">
    <source>
        <dbReference type="Proteomes" id="UP000265341"/>
    </source>
</evidence>
<keyword evidence="4 6" id="KW-1133">Transmembrane helix</keyword>
<evidence type="ECO:0000256" key="6">
    <source>
        <dbReference type="SAM" id="Phobius"/>
    </source>
</evidence>
<dbReference type="Proteomes" id="UP000265341">
    <property type="component" value="Unassembled WGS sequence"/>
</dbReference>
<keyword evidence="5 6" id="KW-0472">Membrane</keyword>
<comment type="subcellular location">
    <subcellularLocation>
        <location evidence="1">Cell membrane</location>
        <topology evidence="1">Multi-pass membrane protein</topology>
    </subcellularLocation>
</comment>
<feature type="transmembrane region" description="Helical" evidence="6">
    <location>
        <begin position="106"/>
        <end position="124"/>
    </location>
</feature>
<evidence type="ECO:0000256" key="1">
    <source>
        <dbReference type="ARBA" id="ARBA00004651"/>
    </source>
</evidence>
<evidence type="ECO:0000256" key="5">
    <source>
        <dbReference type="ARBA" id="ARBA00023136"/>
    </source>
</evidence>
<feature type="transmembrane region" description="Helical" evidence="6">
    <location>
        <begin position="34"/>
        <end position="57"/>
    </location>
</feature>
<dbReference type="Pfam" id="PF01810">
    <property type="entry name" value="LysE"/>
    <property type="match status" value="1"/>
</dbReference>
<dbReference type="PANTHER" id="PTHR30086:SF20">
    <property type="entry name" value="ARGININE EXPORTER PROTEIN ARGO-RELATED"/>
    <property type="match status" value="1"/>
</dbReference>
<comment type="caution">
    <text evidence="7">The sequence shown here is derived from an EMBL/GenBank/DDBJ whole genome shotgun (WGS) entry which is preliminary data.</text>
</comment>
<dbReference type="GO" id="GO:0005886">
    <property type="term" value="C:plasma membrane"/>
    <property type="evidence" value="ECO:0007669"/>
    <property type="project" value="UniProtKB-SubCell"/>
</dbReference>
<dbReference type="GO" id="GO:0015171">
    <property type="term" value="F:amino acid transmembrane transporter activity"/>
    <property type="evidence" value="ECO:0007669"/>
    <property type="project" value="TreeGrafter"/>
</dbReference>
<keyword evidence="2" id="KW-1003">Cell membrane</keyword>
<keyword evidence="3 6" id="KW-0812">Transmembrane</keyword>
<dbReference type="InterPro" id="IPR001123">
    <property type="entry name" value="LeuE-type"/>
</dbReference>
<feature type="transmembrane region" description="Helical" evidence="6">
    <location>
        <begin position="69"/>
        <end position="86"/>
    </location>
</feature>
<name>A0A399EU47_9DEIN</name>
<dbReference type="EMBL" id="QWLA01000033">
    <property type="protein sequence ID" value="RIH86132.1"/>
    <property type="molecule type" value="Genomic_DNA"/>
</dbReference>
<accession>A0A399EU47</accession>
<evidence type="ECO:0000256" key="4">
    <source>
        <dbReference type="ARBA" id="ARBA00022989"/>
    </source>
</evidence>
<gene>
    <name evidence="7" type="ORF">Mrose_01906</name>
</gene>
<feature type="transmembrane region" description="Helical" evidence="6">
    <location>
        <begin position="136"/>
        <end position="156"/>
    </location>
</feature>
<dbReference type="RefSeq" id="WP_119277724.1">
    <property type="nucleotide sequence ID" value="NZ_QWLA01000033.1"/>
</dbReference>
<protein>
    <submittedName>
        <fullName evidence="7">Homoserine/Threonine efflux protein</fullName>
    </submittedName>
</protein>